<comment type="caution">
    <text evidence="2">The sequence shown here is derived from an EMBL/GenBank/DDBJ whole genome shotgun (WGS) entry which is preliminary data.</text>
</comment>
<feature type="transmembrane region" description="Helical" evidence="1">
    <location>
        <begin position="236"/>
        <end position="259"/>
    </location>
</feature>
<dbReference type="PANTHER" id="PTHR37305">
    <property type="entry name" value="INTEGRAL MEMBRANE PROTEIN-RELATED"/>
    <property type="match status" value="1"/>
</dbReference>
<dbReference type="RefSeq" id="WP_109604235.1">
    <property type="nucleotide sequence ID" value="NZ_JAMHJO010000008.1"/>
</dbReference>
<feature type="transmembrane region" description="Helical" evidence="1">
    <location>
        <begin position="161"/>
        <end position="182"/>
    </location>
</feature>
<dbReference type="AlphaFoldDB" id="A0AA45C7Y7"/>
<dbReference type="Proteomes" id="UP000245921">
    <property type="component" value="Unassembled WGS sequence"/>
</dbReference>
<gene>
    <name evidence="2" type="ORF">C7380_104124</name>
</gene>
<feature type="transmembrane region" description="Helical" evidence="1">
    <location>
        <begin position="79"/>
        <end position="97"/>
    </location>
</feature>
<evidence type="ECO:0000256" key="1">
    <source>
        <dbReference type="SAM" id="Phobius"/>
    </source>
</evidence>
<keyword evidence="1" id="KW-0812">Transmembrane</keyword>
<reference evidence="2 3" key="1">
    <citation type="submission" date="2018-05" db="EMBL/GenBank/DDBJ databases">
        <title>Genomic Encyclopedia of Type Strains, Phase IV (KMG-IV): sequencing the most valuable type-strain genomes for metagenomic binning, comparative biology and taxonomic classification.</title>
        <authorList>
            <person name="Goeker M."/>
        </authorList>
    </citation>
    <scope>NUCLEOTIDE SEQUENCE [LARGE SCALE GENOMIC DNA]</scope>
    <source>
        <strain evidence="2 3">DSM 24906</strain>
    </source>
</reference>
<protein>
    <submittedName>
        <fullName evidence="2">ABC-2 type transport system permease protein</fullName>
    </submittedName>
</protein>
<dbReference type="EMBL" id="QGGI01000004">
    <property type="protein sequence ID" value="PWJ95705.1"/>
    <property type="molecule type" value="Genomic_DNA"/>
</dbReference>
<name>A0AA45C7Y7_9BACT</name>
<evidence type="ECO:0000313" key="2">
    <source>
        <dbReference type="EMBL" id="PWJ95705.1"/>
    </source>
</evidence>
<feature type="transmembrane region" description="Helical" evidence="1">
    <location>
        <begin position="12"/>
        <end position="32"/>
    </location>
</feature>
<keyword evidence="1" id="KW-1133">Transmembrane helix</keyword>
<dbReference type="PANTHER" id="PTHR37305:SF1">
    <property type="entry name" value="MEMBRANE PROTEIN"/>
    <property type="match status" value="1"/>
</dbReference>
<keyword evidence="1" id="KW-0472">Membrane</keyword>
<evidence type="ECO:0000313" key="3">
    <source>
        <dbReference type="Proteomes" id="UP000245921"/>
    </source>
</evidence>
<dbReference type="GO" id="GO:0140359">
    <property type="term" value="F:ABC-type transporter activity"/>
    <property type="evidence" value="ECO:0007669"/>
    <property type="project" value="InterPro"/>
</dbReference>
<proteinExistence type="predicted"/>
<accession>A0AA45C7Y7</accession>
<feature type="transmembrane region" description="Helical" evidence="1">
    <location>
        <begin position="194"/>
        <end position="216"/>
    </location>
</feature>
<dbReference type="GO" id="GO:0005886">
    <property type="term" value="C:plasma membrane"/>
    <property type="evidence" value="ECO:0007669"/>
    <property type="project" value="UniProtKB-SubCell"/>
</dbReference>
<keyword evidence="3" id="KW-1185">Reference proteome</keyword>
<organism evidence="2 3">
    <name type="scientific">Oceanotoga teriensis</name>
    <dbReference type="NCBI Taxonomy" id="515440"/>
    <lineage>
        <taxon>Bacteria</taxon>
        <taxon>Thermotogati</taxon>
        <taxon>Thermotogota</taxon>
        <taxon>Thermotogae</taxon>
        <taxon>Petrotogales</taxon>
        <taxon>Petrotogaceae</taxon>
        <taxon>Oceanotoga</taxon>
    </lineage>
</organism>
<sequence length="266" mass="31124">MFLIKKELKYNFKNFFIWAMIFILFGFMYIPITNKLLENMGPLMDFVDKFPKFLLQTFNFNKEMFSKAEGIFGSEGMTFTYFLGAFFATFLSSNLYVKEFDSKTIEFLITKPVSRKFIFIQKLLSGIFYIIILNLIFTVNTLLLFNIFIKTEYSVKILLGFGLYSLTVQLFFYSLSTLIGIISQKSSVNTAVSTIILIFMYFGNTLGESFESINFISYMSIFKYIPLIETVENNKIFFSNSIIIIFLSFIITFISYNVFKRSDFKI</sequence>
<feature type="transmembrane region" description="Helical" evidence="1">
    <location>
        <begin position="123"/>
        <end position="149"/>
    </location>
</feature>
<dbReference type="Pfam" id="PF12679">
    <property type="entry name" value="ABC2_membrane_2"/>
    <property type="match status" value="1"/>
</dbReference>